<dbReference type="EMBL" id="MCGO01000006">
    <property type="protein sequence ID" value="ORY51037.1"/>
    <property type="molecule type" value="Genomic_DNA"/>
</dbReference>
<dbReference type="AlphaFoldDB" id="A0A1Y2CVN4"/>
<feature type="compositionally biased region" description="Polar residues" evidence="1">
    <location>
        <begin position="97"/>
        <end position="111"/>
    </location>
</feature>
<feature type="compositionally biased region" description="Polar residues" evidence="1">
    <location>
        <begin position="139"/>
        <end position="163"/>
    </location>
</feature>
<organism evidence="2 3">
    <name type="scientific">Rhizoclosmatium globosum</name>
    <dbReference type="NCBI Taxonomy" id="329046"/>
    <lineage>
        <taxon>Eukaryota</taxon>
        <taxon>Fungi</taxon>
        <taxon>Fungi incertae sedis</taxon>
        <taxon>Chytridiomycota</taxon>
        <taxon>Chytridiomycota incertae sedis</taxon>
        <taxon>Chytridiomycetes</taxon>
        <taxon>Chytridiales</taxon>
        <taxon>Chytriomycetaceae</taxon>
        <taxon>Rhizoclosmatium</taxon>
    </lineage>
</organism>
<proteinExistence type="predicted"/>
<feature type="region of interest" description="Disordered" evidence="1">
    <location>
        <begin position="97"/>
        <end position="175"/>
    </location>
</feature>
<dbReference type="Proteomes" id="UP000193642">
    <property type="component" value="Unassembled WGS sequence"/>
</dbReference>
<reference evidence="2 3" key="1">
    <citation type="submission" date="2016-07" db="EMBL/GenBank/DDBJ databases">
        <title>Pervasive Adenine N6-methylation of Active Genes in Fungi.</title>
        <authorList>
            <consortium name="DOE Joint Genome Institute"/>
            <person name="Mondo S.J."/>
            <person name="Dannebaum R.O."/>
            <person name="Kuo R.C."/>
            <person name="Labutti K."/>
            <person name="Haridas S."/>
            <person name="Kuo A."/>
            <person name="Salamov A."/>
            <person name="Ahrendt S.R."/>
            <person name="Lipzen A."/>
            <person name="Sullivan W."/>
            <person name="Andreopoulos W.B."/>
            <person name="Clum A."/>
            <person name="Lindquist E."/>
            <person name="Daum C."/>
            <person name="Ramamoorthy G.K."/>
            <person name="Gryganskyi A."/>
            <person name="Culley D."/>
            <person name="Magnuson J.K."/>
            <person name="James T.Y."/>
            <person name="O'Malley M.A."/>
            <person name="Stajich J.E."/>
            <person name="Spatafora J.W."/>
            <person name="Visel A."/>
            <person name="Grigoriev I.V."/>
        </authorList>
    </citation>
    <scope>NUCLEOTIDE SEQUENCE [LARGE SCALE GENOMIC DNA]</scope>
    <source>
        <strain evidence="2 3">JEL800</strain>
    </source>
</reference>
<feature type="compositionally biased region" description="Basic residues" evidence="1">
    <location>
        <begin position="121"/>
        <end position="138"/>
    </location>
</feature>
<evidence type="ECO:0000256" key="1">
    <source>
        <dbReference type="SAM" id="MobiDB-lite"/>
    </source>
</evidence>
<gene>
    <name evidence="2" type="ORF">BCR33DRAFT_734169</name>
</gene>
<comment type="caution">
    <text evidence="2">The sequence shown here is derived from an EMBL/GenBank/DDBJ whole genome shotgun (WGS) entry which is preliminary data.</text>
</comment>
<keyword evidence="3" id="KW-1185">Reference proteome</keyword>
<accession>A0A1Y2CVN4</accession>
<evidence type="ECO:0000313" key="3">
    <source>
        <dbReference type="Proteomes" id="UP000193642"/>
    </source>
</evidence>
<evidence type="ECO:0000313" key="2">
    <source>
        <dbReference type="EMBL" id="ORY51037.1"/>
    </source>
</evidence>
<sequence length="175" mass="19579">MSSSTAPDEQGSEQQAQLIMYPSTHPVVYRSSHPYFYPQHPQPSEGFPTHGVTMYQAASSSPFLFQAQGYPIYTPHSNHFYQQFTIPSRCIPALEASHSSDSQATTQQLAITTSHSTKSTTPHHHHHHHQKSHLRHNRNQSQSVAPRNDKPSPTTLSKNANENETAKSDENKNAV</sequence>
<name>A0A1Y2CVN4_9FUNG</name>
<protein>
    <submittedName>
        <fullName evidence="2">Uncharacterized protein</fullName>
    </submittedName>
</protein>
<feature type="compositionally biased region" description="Basic and acidic residues" evidence="1">
    <location>
        <begin position="164"/>
        <end position="175"/>
    </location>
</feature>